<dbReference type="STRING" id="196109.A0A136IUF9"/>
<evidence type="ECO:0008006" key="5">
    <source>
        <dbReference type="Google" id="ProtNLM"/>
    </source>
</evidence>
<evidence type="ECO:0000313" key="4">
    <source>
        <dbReference type="Proteomes" id="UP000070501"/>
    </source>
</evidence>
<organism evidence="3 4">
    <name type="scientific">Microdochium bolleyi</name>
    <dbReference type="NCBI Taxonomy" id="196109"/>
    <lineage>
        <taxon>Eukaryota</taxon>
        <taxon>Fungi</taxon>
        <taxon>Dikarya</taxon>
        <taxon>Ascomycota</taxon>
        <taxon>Pezizomycotina</taxon>
        <taxon>Sordariomycetes</taxon>
        <taxon>Xylariomycetidae</taxon>
        <taxon>Xylariales</taxon>
        <taxon>Microdochiaceae</taxon>
        <taxon>Microdochium</taxon>
    </lineage>
</organism>
<protein>
    <recommendedName>
        <fullName evidence="5">Extracellular membrane protein CFEM domain-containing protein</fullName>
    </recommendedName>
</protein>
<sequence length="249" mass="25055">MIAHKLLAYALGAAALLAVDAKPCSKATPSQSYPSYPTTYSVSTASPASTSSLSSVSSSSTVSSTVSTSSASSHLSTTTSTSSAGTASSDISVTKTSSSTTSSSTFVPADLFPCTEDAQCLNVNQVCDDVRCGCVNLFCQPITTTSSTTASTSSSMTTTSTSTTSSAAAPIHTIDAPRCDLSREDNGGCSDQCTCLRSTFGPEYCASVFTSPQISCDTDKDCPQGAFCASGSASCVSGNIPGDECTSTV</sequence>
<evidence type="ECO:0000313" key="3">
    <source>
        <dbReference type="EMBL" id="KXJ88439.1"/>
    </source>
</evidence>
<accession>A0A136IUF9</accession>
<feature type="region of interest" description="Disordered" evidence="1">
    <location>
        <begin position="147"/>
        <end position="167"/>
    </location>
</feature>
<proteinExistence type="predicted"/>
<dbReference type="OrthoDB" id="5105982at2759"/>
<gene>
    <name evidence="3" type="ORF">Micbo1qcDRAFT_178064</name>
</gene>
<evidence type="ECO:0000256" key="1">
    <source>
        <dbReference type="SAM" id="MobiDB-lite"/>
    </source>
</evidence>
<feature type="region of interest" description="Disordered" evidence="1">
    <location>
        <begin position="66"/>
        <end position="104"/>
    </location>
</feature>
<feature type="signal peptide" evidence="2">
    <location>
        <begin position="1"/>
        <end position="21"/>
    </location>
</feature>
<keyword evidence="2" id="KW-0732">Signal</keyword>
<keyword evidence="4" id="KW-1185">Reference proteome</keyword>
<evidence type="ECO:0000256" key="2">
    <source>
        <dbReference type="SAM" id="SignalP"/>
    </source>
</evidence>
<feature type="chain" id="PRO_5007293129" description="Extracellular membrane protein CFEM domain-containing protein" evidence="2">
    <location>
        <begin position="22"/>
        <end position="249"/>
    </location>
</feature>
<dbReference type="InParanoid" id="A0A136IUF9"/>
<name>A0A136IUF9_9PEZI</name>
<dbReference type="EMBL" id="KQ964258">
    <property type="protein sequence ID" value="KXJ88439.1"/>
    <property type="molecule type" value="Genomic_DNA"/>
</dbReference>
<dbReference type="Proteomes" id="UP000070501">
    <property type="component" value="Unassembled WGS sequence"/>
</dbReference>
<dbReference type="AlphaFoldDB" id="A0A136IUF9"/>
<reference evidence="4" key="1">
    <citation type="submission" date="2016-02" db="EMBL/GenBank/DDBJ databases">
        <title>Draft genome sequence of Microdochium bolleyi, a fungal endophyte of beachgrass.</title>
        <authorList>
            <consortium name="DOE Joint Genome Institute"/>
            <person name="David A.S."/>
            <person name="May G."/>
            <person name="Haridas S."/>
            <person name="Lim J."/>
            <person name="Wang M."/>
            <person name="Labutti K."/>
            <person name="Lipzen A."/>
            <person name="Barry K."/>
            <person name="Grigoriev I.V."/>
        </authorList>
    </citation>
    <scope>NUCLEOTIDE SEQUENCE [LARGE SCALE GENOMIC DNA]</scope>
    <source>
        <strain evidence="4">J235TASD1</strain>
    </source>
</reference>